<dbReference type="WBParaSite" id="snap_masked-unitig_28914-processed-gene-0.0-mRNA-1">
    <property type="protein sequence ID" value="snap_masked-unitig_28914-processed-gene-0.0-mRNA-1"/>
    <property type="gene ID" value="snap_masked-unitig_28914-processed-gene-0.0"/>
</dbReference>
<protein>
    <submittedName>
        <fullName evidence="3">DUF4378 domain-containing protein</fullName>
    </submittedName>
</protein>
<feature type="region of interest" description="Disordered" evidence="1">
    <location>
        <begin position="1"/>
        <end position="29"/>
    </location>
</feature>
<feature type="region of interest" description="Disordered" evidence="1">
    <location>
        <begin position="112"/>
        <end position="131"/>
    </location>
</feature>
<keyword evidence="2" id="KW-1185">Reference proteome</keyword>
<feature type="region of interest" description="Disordered" evidence="1">
    <location>
        <begin position="136"/>
        <end position="178"/>
    </location>
</feature>
<dbReference type="Proteomes" id="UP000095280">
    <property type="component" value="Unplaced"/>
</dbReference>
<dbReference type="AlphaFoldDB" id="A0A1I8JPM1"/>
<evidence type="ECO:0000256" key="1">
    <source>
        <dbReference type="SAM" id="MobiDB-lite"/>
    </source>
</evidence>
<accession>A0A1I8JPM1</accession>
<reference evidence="3" key="1">
    <citation type="submission" date="2016-11" db="UniProtKB">
        <authorList>
            <consortium name="WormBaseParasite"/>
        </authorList>
    </citation>
    <scope>IDENTIFICATION</scope>
</reference>
<feature type="compositionally biased region" description="Polar residues" evidence="1">
    <location>
        <begin position="151"/>
        <end position="163"/>
    </location>
</feature>
<sequence length="308" mass="34627">RLRQPRSSRRRVRQSALSGRPAVERKRDQSRMACCPFRPELQKLRSCAGRPPLLCRNATAASNLGRRNKIEATTFEKARVTTAQKDTGELVEETTLTENRTVAACSSTASFRTDTATSSAPNANIQLRSDGRNCSETSHCTEVSHHHKQDSGTPTRSTTSNSKRQVRSEISFSSSKIRSRHGSEYLKRKCSPLFLVPTLSGLNSHRHKHVTFGKVANRGCQGTAMIGDDRCASVHHSRGHWSTRHSGLRPRQPVLLRGGKKLVKKIRRQVRKKEELECTDRLTREDILVWLENCEGEPGFHFKDCCTS</sequence>
<evidence type="ECO:0000313" key="3">
    <source>
        <dbReference type="WBParaSite" id="snap_masked-unitig_28914-processed-gene-0.0-mRNA-1"/>
    </source>
</evidence>
<proteinExistence type="predicted"/>
<feature type="compositionally biased region" description="Basic residues" evidence="1">
    <location>
        <begin position="1"/>
        <end position="13"/>
    </location>
</feature>
<organism evidence="2 3">
    <name type="scientific">Macrostomum lignano</name>
    <dbReference type="NCBI Taxonomy" id="282301"/>
    <lineage>
        <taxon>Eukaryota</taxon>
        <taxon>Metazoa</taxon>
        <taxon>Spiralia</taxon>
        <taxon>Lophotrochozoa</taxon>
        <taxon>Platyhelminthes</taxon>
        <taxon>Rhabditophora</taxon>
        <taxon>Macrostomorpha</taxon>
        <taxon>Macrostomida</taxon>
        <taxon>Macrostomidae</taxon>
        <taxon>Macrostomum</taxon>
    </lineage>
</organism>
<evidence type="ECO:0000313" key="2">
    <source>
        <dbReference type="Proteomes" id="UP000095280"/>
    </source>
</evidence>
<name>A0A1I8JPM1_9PLAT</name>